<dbReference type="Gene3D" id="2.40.70.10">
    <property type="entry name" value="Acid Proteases"/>
    <property type="match status" value="1"/>
</dbReference>
<feature type="non-terminal residue" evidence="1">
    <location>
        <position position="1"/>
    </location>
</feature>
<evidence type="ECO:0000313" key="2">
    <source>
        <dbReference type="Proteomes" id="UP000076738"/>
    </source>
</evidence>
<dbReference type="Proteomes" id="UP000076738">
    <property type="component" value="Unassembled WGS sequence"/>
</dbReference>
<organism evidence="1 2">
    <name type="scientific">Calocera viscosa (strain TUFC12733)</name>
    <dbReference type="NCBI Taxonomy" id="1330018"/>
    <lineage>
        <taxon>Eukaryota</taxon>
        <taxon>Fungi</taxon>
        <taxon>Dikarya</taxon>
        <taxon>Basidiomycota</taxon>
        <taxon>Agaricomycotina</taxon>
        <taxon>Dacrymycetes</taxon>
        <taxon>Dacrymycetales</taxon>
        <taxon>Dacrymycetaceae</taxon>
        <taxon>Calocera</taxon>
    </lineage>
</organism>
<reference evidence="1 2" key="1">
    <citation type="journal article" date="2016" name="Mol. Biol. Evol.">
        <title>Comparative Genomics of Early-Diverging Mushroom-Forming Fungi Provides Insights into the Origins of Lignocellulose Decay Capabilities.</title>
        <authorList>
            <person name="Nagy L.G."/>
            <person name="Riley R."/>
            <person name="Tritt A."/>
            <person name="Adam C."/>
            <person name="Daum C."/>
            <person name="Floudas D."/>
            <person name="Sun H."/>
            <person name="Yadav J.S."/>
            <person name="Pangilinan J."/>
            <person name="Larsson K.H."/>
            <person name="Matsuura K."/>
            <person name="Barry K."/>
            <person name="Labutti K."/>
            <person name="Kuo R."/>
            <person name="Ohm R.A."/>
            <person name="Bhattacharya S.S."/>
            <person name="Shirouzu T."/>
            <person name="Yoshinaga Y."/>
            <person name="Martin F.M."/>
            <person name="Grigoriev I.V."/>
            <person name="Hibbett D.S."/>
        </authorList>
    </citation>
    <scope>NUCLEOTIDE SEQUENCE [LARGE SCALE GENOMIC DNA]</scope>
    <source>
        <strain evidence="1 2">TUFC12733</strain>
    </source>
</reference>
<gene>
    <name evidence="1" type="ORF">CALVIDRAFT_473011</name>
</gene>
<keyword evidence="2" id="KW-1185">Reference proteome</keyword>
<dbReference type="InterPro" id="IPR021109">
    <property type="entry name" value="Peptidase_aspartic_dom_sf"/>
</dbReference>
<dbReference type="CDD" id="cd00303">
    <property type="entry name" value="retropepsin_like"/>
    <property type="match status" value="1"/>
</dbReference>
<evidence type="ECO:0000313" key="1">
    <source>
        <dbReference type="EMBL" id="KZO89579.1"/>
    </source>
</evidence>
<feature type="non-terminal residue" evidence="1">
    <location>
        <position position="111"/>
    </location>
</feature>
<dbReference type="SUPFAM" id="SSF50630">
    <property type="entry name" value="Acid proteases"/>
    <property type="match status" value="1"/>
</dbReference>
<evidence type="ECO:0008006" key="3">
    <source>
        <dbReference type="Google" id="ProtNLM"/>
    </source>
</evidence>
<sequence length="111" mass="11968">GCIDSGCSLVLMSLDLWRQLGVTYNPKKKATIRVADNALSSTEGMIENLHCTIGSIVFLLQVQVVDSPSCALLLGRPFLTLLDAESRDFGNGDLRLTLTCPNTGRKEVVAT</sequence>
<dbReference type="EMBL" id="KV417380">
    <property type="protein sequence ID" value="KZO89579.1"/>
    <property type="molecule type" value="Genomic_DNA"/>
</dbReference>
<dbReference type="AlphaFoldDB" id="A0A167FK75"/>
<name>A0A167FK75_CALVF</name>
<accession>A0A167FK75</accession>
<protein>
    <recommendedName>
        <fullName evidence="3">Aspartic peptidase DDI1-type domain-containing protein</fullName>
    </recommendedName>
</protein>
<proteinExistence type="predicted"/>
<dbReference type="OrthoDB" id="5596707at2759"/>